<accession>A0A5B7ES02</accession>
<feature type="chain" id="PRO_5022713923" description="Secreted protein" evidence="1">
    <location>
        <begin position="21"/>
        <end position="69"/>
    </location>
</feature>
<feature type="signal peptide" evidence="1">
    <location>
        <begin position="1"/>
        <end position="20"/>
    </location>
</feature>
<keyword evidence="3" id="KW-1185">Reference proteome</keyword>
<gene>
    <name evidence="2" type="ORF">E2C01_029133</name>
</gene>
<dbReference type="EMBL" id="VSRR010003327">
    <property type="protein sequence ID" value="MPC35703.1"/>
    <property type="molecule type" value="Genomic_DNA"/>
</dbReference>
<comment type="caution">
    <text evidence="2">The sequence shown here is derived from an EMBL/GenBank/DDBJ whole genome shotgun (WGS) entry which is preliminary data.</text>
</comment>
<evidence type="ECO:0000256" key="1">
    <source>
        <dbReference type="SAM" id="SignalP"/>
    </source>
</evidence>
<dbReference type="AlphaFoldDB" id="A0A5B7ES02"/>
<evidence type="ECO:0000313" key="3">
    <source>
        <dbReference type="Proteomes" id="UP000324222"/>
    </source>
</evidence>
<reference evidence="2 3" key="1">
    <citation type="submission" date="2019-05" db="EMBL/GenBank/DDBJ databases">
        <title>Another draft genome of Portunus trituberculatus and its Hox gene families provides insights of decapod evolution.</title>
        <authorList>
            <person name="Jeong J.-H."/>
            <person name="Song I."/>
            <person name="Kim S."/>
            <person name="Choi T."/>
            <person name="Kim D."/>
            <person name="Ryu S."/>
            <person name="Kim W."/>
        </authorList>
    </citation>
    <scope>NUCLEOTIDE SEQUENCE [LARGE SCALE GENOMIC DNA]</scope>
    <source>
        <tissue evidence="2">Muscle</tissue>
    </source>
</reference>
<protein>
    <recommendedName>
        <fullName evidence="4">Secreted protein</fullName>
    </recommendedName>
</protein>
<evidence type="ECO:0000313" key="2">
    <source>
        <dbReference type="EMBL" id="MPC35703.1"/>
    </source>
</evidence>
<organism evidence="2 3">
    <name type="scientific">Portunus trituberculatus</name>
    <name type="common">Swimming crab</name>
    <name type="synonym">Neptunus trituberculatus</name>
    <dbReference type="NCBI Taxonomy" id="210409"/>
    <lineage>
        <taxon>Eukaryota</taxon>
        <taxon>Metazoa</taxon>
        <taxon>Ecdysozoa</taxon>
        <taxon>Arthropoda</taxon>
        <taxon>Crustacea</taxon>
        <taxon>Multicrustacea</taxon>
        <taxon>Malacostraca</taxon>
        <taxon>Eumalacostraca</taxon>
        <taxon>Eucarida</taxon>
        <taxon>Decapoda</taxon>
        <taxon>Pleocyemata</taxon>
        <taxon>Brachyura</taxon>
        <taxon>Eubrachyura</taxon>
        <taxon>Portunoidea</taxon>
        <taxon>Portunidae</taxon>
        <taxon>Portuninae</taxon>
        <taxon>Portunus</taxon>
    </lineage>
</organism>
<keyword evidence="1" id="KW-0732">Signal</keyword>
<evidence type="ECO:0008006" key="4">
    <source>
        <dbReference type="Google" id="ProtNLM"/>
    </source>
</evidence>
<sequence length="69" mass="7856">MHSLMVLLQLVANSASSAKAQGLPWYSGTMRTLGSEDLQAHRFESCPRSEYRLGFLTQRQRFPSGWVLR</sequence>
<dbReference type="Proteomes" id="UP000324222">
    <property type="component" value="Unassembled WGS sequence"/>
</dbReference>
<proteinExistence type="predicted"/>
<name>A0A5B7ES02_PORTR</name>